<name>A0A2Z3KL05_LACLL</name>
<dbReference type="Proteomes" id="UP000245919">
    <property type="component" value="Chromosome"/>
</dbReference>
<evidence type="ECO:0000313" key="1">
    <source>
        <dbReference type="EMBL" id="AWN66595.1"/>
    </source>
</evidence>
<gene>
    <name evidence="1" type="ORF">LL14B4_10570</name>
</gene>
<sequence length="99" mass="11138">MPFKFCSNCHLKMKQEKRKCTQCGSTKFASYTPHGKKELKKKISIKIESIGEMVDFEVKGGSGLDYLNLLSQGIEGICDQEGWNASEIYSALFHSVLKN</sequence>
<proteinExistence type="predicted"/>
<evidence type="ECO:0000313" key="2">
    <source>
        <dbReference type="Proteomes" id="UP000245919"/>
    </source>
</evidence>
<reference evidence="1 2" key="1">
    <citation type="submission" date="2018-03" db="EMBL/GenBank/DDBJ databases">
        <title>Genome sequence of Lactococcus lactis strain 14B4 from almond drupe.</title>
        <authorList>
            <person name="Tran T.D."/>
            <person name="McGarvey J.A."/>
            <person name="Huynh S."/>
            <person name="Parker C.T."/>
        </authorList>
    </citation>
    <scope>NUCLEOTIDE SEQUENCE [LARGE SCALE GENOMIC DNA]</scope>
    <source>
        <strain evidence="1 2">14B4</strain>
    </source>
</reference>
<organism evidence="1 2">
    <name type="scientific">Lactococcus lactis subsp. lactis</name>
    <name type="common">Streptococcus lactis</name>
    <dbReference type="NCBI Taxonomy" id="1360"/>
    <lineage>
        <taxon>Bacteria</taxon>
        <taxon>Bacillati</taxon>
        <taxon>Bacillota</taxon>
        <taxon>Bacilli</taxon>
        <taxon>Lactobacillales</taxon>
        <taxon>Streptococcaceae</taxon>
        <taxon>Lactococcus</taxon>
    </lineage>
</organism>
<protein>
    <submittedName>
        <fullName evidence="1">Uncharacterized protein</fullName>
    </submittedName>
</protein>
<accession>A0A2Z3KL05</accession>
<dbReference type="EMBL" id="CP028160">
    <property type="protein sequence ID" value="AWN66595.1"/>
    <property type="molecule type" value="Genomic_DNA"/>
</dbReference>
<dbReference type="AlphaFoldDB" id="A0A2Z3KL05"/>